<name>A0A2K5ASP1_9ARCH</name>
<evidence type="ECO:0000256" key="10">
    <source>
        <dbReference type="ARBA" id="ARBA00022917"/>
    </source>
</evidence>
<dbReference type="Gene3D" id="3.30.930.10">
    <property type="entry name" value="Bira Bifunctional Protein, Domain 2"/>
    <property type="match status" value="1"/>
</dbReference>
<dbReference type="EMBL" id="LT981265">
    <property type="protein sequence ID" value="SPC34629.1"/>
    <property type="molecule type" value="Genomic_DNA"/>
</dbReference>
<comment type="similarity">
    <text evidence="2">Belongs to the class-II aminoacyl-tRNA synthetase family. Phe-tRNA synthetase alpha subunit type 2 subfamily.</text>
</comment>
<gene>
    <name evidence="13" type="primary">pheS</name>
    <name evidence="13" type="ORF">NCAV_1463</name>
</gene>
<dbReference type="NCBIfam" id="NF003210">
    <property type="entry name" value="PRK04172.1"/>
    <property type="match status" value="1"/>
</dbReference>
<comment type="subcellular location">
    <subcellularLocation>
        <location evidence="1">Cytoplasm</location>
    </subcellularLocation>
</comment>
<dbReference type="AlphaFoldDB" id="A0A2K5ASP1"/>
<dbReference type="InterPro" id="IPR004529">
    <property type="entry name" value="Phe-tRNA-synth_IIc_asu"/>
</dbReference>
<keyword evidence="5 13" id="KW-0436">Ligase</keyword>
<evidence type="ECO:0000259" key="12">
    <source>
        <dbReference type="PROSITE" id="PS50862"/>
    </source>
</evidence>
<evidence type="ECO:0000256" key="11">
    <source>
        <dbReference type="ARBA" id="ARBA00023146"/>
    </source>
</evidence>
<keyword evidence="7" id="KW-0547">Nucleotide-binding</keyword>
<evidence type="ECO:0000256" key="8">
    <source>
        <dbReference type="ARBA" id="ARBA00022840"/>
    </source>
</evidence>
<accession>A0A2K5ASP1</accession>
<dbReference type="FunFam" id="3.30.930.10:FF:000095">
    <property type="entry name" value="Phenylalanine--tRNA ligase alpha subunit"/>
    <property type="match status" value="1"/>
</dbReference>
<dbReference type="PANTHER" id="PTHR11538">
    <property type="entry name" value="PHENYLALANYL-TRNA SYNTHETASE"/>
    <property type="match status" value="1"/>
</dbReference>
<keyword evidence="11" id="KW-0030">Aminoacyl-tRNA synthetase</keyword>
<keyword evidence="8" id="KW-0067">ATP-binding</keyword>
<dbReference type="InterPro" id="IPR006195">
    <property type="entry name" value="aa-tRNA-synth_II"/>
</dbReference>
<dbReference type="GO" id="GO:0006432">
    <property type="term" value="P:phenylalanyl-tRNA aminoacylation"/>
    <property type="evidence" value="ECO:0007669"/>
    <property type="project" value="InterPro"/>
</dbReference>
<dbReference type="SUPFAM" id="SSF55681">
    <property type="entry name" value="Class II aaRS and biotin synthetases"/>
    <property type="match status" value="1"/>
</dbReference>
<proteinExistence type="inferred from homology"/>
<dbReference type="CDD" id="cd00496">
    <property type="entry name" value="PheRS_alpha_core"/>
    <property type="match status" value="1"/>
</dbReference>
<feature type="domain" description="Aminoacyl-transfer RNA synthetases class-II family profile" evidence="12">
    <location>
        <begin position="233"/>
        <end position="461"/>
    </location>
</feature>
<evidence type="ECO:0000256" key="9">
    <source>
        <dbReference type="ARBA" id="ARBA00022842"/>
    </source>
</evidence>
<reference evidence="14" key="1">
    <citation type="submission" date="2018-01" db="EMBL/GenBank/DDBJ databases">
        <authorList>
            <person name="Kerou L M."/>
        </authorList>
    </citation>
    <scope>NUCLEOTIDE SEQUENCE [LARGE SCALE GENOMIC DNA]</scope>
    <source>
        <strain evidence="14">SCU2</strain>
    </source>
</reference>
<sequence length="487" mass="56140">MLIALHDIERRIILALAGKKGWMGLDELSKHTGLNIDQVRRGVEWLKYKGIISMEESTIRLIGIGREGLNVLKSNLPEIRLVSAAIRMGGEGVSLKDVREVADLADDEFNAAVRYAREKGLITLSNGKVYVRKSVDAQNMPEYRLLARLGEKGWLREDELSNDDKDAYRMLKSRPEYIVERDVREVRVMLSEHGYSILKQIMDEQERMEDALTVKRIDVTAPAPIIYAGRKHILQDVIDEVREILIGMGFEEIDGSILQSAFWNFDALFTPQDHPAREMQDTFYIASMRRSIDAEKEVVKRVSSMHEQGWRYSWSSKEAERLVLRTHTTAVTIRYLAEHKPDEASIFSVGRVFRNEKLSYKHLAEFHQVEGIVVSKDATLRDLMGIQQEFYRRLGLNKVKFWPTYFPYTEPSLQSMVYHERLGRWVELFGMGIFRPEVTEPLGIDKPVLAWGGGLERIAMLKYGIDDVRELYSNRLSMLRGVARCQL</sequence>
<evidence type="ECO:0000256" key="2">
    <source>
        <dbReference type="ARBA" id="ARBA00006703"/>
    </source>
</evidence>
<evidence type="ECO:0000256" key="1">
    <source>
        <dbReference type="ARBA" id="ARBA00004496"/>
    </source>
</evidence>
<dbReference type="GO" id="GO:0000049">
    <property type="term" value="F:tRNA binding"/>
    <property type="evidence" value="ECO:0007669"/>
    <property type="project" value="InterPro"/>
</dbReference>
<keyword evidence="4" id="KW-0963">Cytoplasm</keyword>
<evidence type="ECO:0000313" key="13">
    <source>
        <dbReference type="EMBL" id="SPC34629.1"/>
    </source>
</evidence>
<dbReference type="RefSeq" id="WP_103286753.1">
    <property type="nucleotide sequence ID" value="NZ_LT981265.1"/>
</dbReference>
<dbReference type="GO" id="GO:0004826">
    <property type="term" value="F:phenylalanine-tRNA ligase activity"/>
    <property type="evidence" value="ECO:0007669"/>
    <property type="project" value="UniProtKB-EC"/>
</dbReference>
<dbReference type="InterPro" id="IPR045864">
    <property type="entry name" value="aa-tRNA-synth_II/BPL/LPL"/>
</dbReference>
<evidence type="ECO:0000256" key="4">
    <source>
        <dbReference type="ARBA" id="ARBA00022490"/>
    </source>
</evidence>
<protein>
    <recommendedName>
        <fullName evidence="3">phenylalanine--tRNA ligase</fullName>
        <ecNumber evidence="3">6.1.1.20</ecNumber>
    </recommendedName>
</protein>
<evidence type="ECO:0000256" key="7">
    <source>
        <dbReference type="ARBA" id="ARBA00022741"/>
    </source>
</evidence>
<dbReference type="KEGG" id="ncv:NCAV_1463"/>
<dbReference type="EC" id="6.1.1.20" evidence="3"/>
<keyword evidence="10" id="KW-0648">Protein biosynthesis</keyword>
<evidence type="ECO:0000256" key="6">
    <source>
        <dbReference type="ARBA" id="ARBA00022723"/>
    </source>
</evidence>
<dbReference type="GO" id="GO:0046872">
    <property type="term" value="F:metal ion binding"/>
    <property type="evidence" value="ECO:0007669"/>
    <property type="project" value="UniProtKB-KW"/>
</dbReference>
<evidence type="ECO:0000256" key="3">
    <source>
        <dbReference type="ARBA" id="ARBA00012814"/>
    </source>
</evidence>
<dbReference type="GeneID" id="41595454"/>
<dbReference type="PANTHER" id="PTHR11538:SF40">
    <property type="entry name" value="PHENYLALANINE--TRNA LIGASE ALPHA SUBUNIT"/>
    <property type="match status" value="1"/>
</dbReference>
<dbReference type="PROSITE" id="PS50862">
    <property type="entry name" value="AA_TRNA_LIGASE_II"/>
    <property type="match status" value="1"/>
</dbReference>
<organism evidence="13 14">
    <name type="scientific">Candidatus Nitrosocaldus cavascurensis</name>
    <dbReference type="NCBI Taxonomy" id="2058097"/>
    <lineage>
        <taxon>Archaea</taxon>
        <taxon>Nitrososphaerota</taxon>
        <taxon>Nitrososphaeria</taxon>
        <taxon>Candidatus Nitrosocaldales</taxon>
        <taxon>Candidatus Nitrosocaldaceae</taxon>
        <taxon>Candidatus Nitrosocaldus</taxon>
    </lineage>
</organism>
<evidence type="ECO:0000256" key="5">
    <source>
        <dbReference type="ARBA" id="ARBA00022598"/>
    </source>
</evidence>
<keyword evidence="9" id="KW-0460">Magnesium</keyword>
<dbReference type="Pfam" id="PF01409">
    <property type="entry name" value="tRNA-synt_2d"/>
    <property type="match status" value="1"/>
</dbReference>
<keyword evidence="14" id="KW-1185">Reference proteome</keyword>
<dbReference type="GO" id="GO:0005524">
    <property type="term" value="F:ATP binding"/>
    <property type="evidence" value="ECO:0007669"/>
    <property type="project" value="UniProtKB-KW"/>
</dbReference>
<keyword evidence="6" id="KW-0479">Metal-binding</keyword>
<evidence type="ECO:0000313" key="14">
    <source>
        <dbReference type="Proteomes" id="UP000236248"/>
    </source>
</evidence>
<dbReference type="NCBIfam" id="TIGR00468">
    <property type="entry name" value="pheS"/>
    <property type="match status" value="1"/>
</dbReference>
<dbReference type="GO" id="GO:0005737">
    <property type="term" value="C:cytoplasm"/>
    <property type="evidence" value="ECO:0007669"/>
    <property type="project" value="UniProtKB-SubCell"/>
</dbReference>
<dbReference type="Proteomes" id="UP000236248">
    <property type="component" value="Chromosome NCAV"/>
</dbReference>
<dbReference type="InterPro" id="IPR002319">
    <property type="entry name" value="Phenylalanyl-tRNA_Synthase"/>
</dbReference>